<proteinExistence type="predicted"/>
<feature type="compositionally biased region" description="Polar residues" evidence="2">
    <location>
        <begin position="33"/>
        <end position="46"/>
    </location>
</feature>
<evidence type="ECO:0000256" key="1">
    <source>
        <dbReference type="ARBA" id="ARBA00022853"/>
    </source>
</evidence>
<reference evidence="3" key="1">
    <citation type="submission" date="2017-12" db="EMBL/GenBank/DDBJ databases">
        <title>High-resolution comparative analysis of great ape genomes.</title>
        <authorList>
            <person name="Pollen A."/>
            <person name="Hastie A."/>
            <person name="Hormozdiari F."/>
            <person name="Dougherty M."/>
            <person name="Liu R."/>
            <person name="Chaisson M."/>
            <person name="Hoppe E."/>
            <person name="Hill C."/>
            <person name="Pang A."/>
            <person name="Hillier L."/>
            <person name="Baker C."/>
            <person name="Armstrong J."/>
            <person name="Shendure J."/>
            <person name="Paten B."/>
            <person name="Wilson R."/>
            <person name="Chao H."/>
            <person name="Schneider V."/>
            <person name="Ventura M."/>
            <person name="Kronenberg Z."/>
            <person name="Murali S."/>
            <person name="Gordon D."/>
            <person name="Cantsilieris S."/>
            <person name="Munson K."/>
            <person name="Nelson B."/>
            <person name="Raja A."/>
            <person name="Underwood J."/>
            <person name="Diekhans M."/>
            <person name="Fiddes I."/>
            <person name="Haussler D."/>
            <person name="Eichler E."/>
        </authorList>
    </citation>
    <scope>NUCLEOTIDE SEQUENCE [LARGE SCALE GENOMIC DNA]</scope>
    <source>
        <strain evidence="3">Susie</strain>
    </source>
</reference>
<feature type="compositionally biased region" description="Basic and acidic residues" evidence="2">
    <location>
        <begin position="84"/>
        <end position="93"/>
    </location>
</feature>
<evidence type="ECO:0000256" key="2">
    <source>
        <dbReference type="SAM" id="MobiDB-lite"/>
    </source>
</evidence>
<name>A0A2J8VL07_PONAB</name>
<feature type="region of interest" description="Disordered" evidence="2">
    <location>
        <begin position="1"/>
        <end position="124"/>
    </location>
</feature>
<dbReference type="EMBL" id="NDHI03003417">
    <property type="protein sequence ID" value="PNJ58213.1"/>
    <property type="molecule type" value="Genomic_DNA"/>
</dbReference>
<dbReference type="GO" id="GO:0006325">
    <property type="term" value="P:chromatin organization"/>
    <property type="evidence" value="ECO:0007669"/>
    <property type="project" value="UniProtKB-KW"/>
</dbReference>
<accession>A0A2J8VL07</accession>
<feature type="non-terminal residue" evidence="3">
    <location>
        <position position="1"/>
    </location>
</feature>
<feature type="non-terminal residue" evidence="3">
    <location>
        <position position="124"/>
    </location>
</feature>
<sequence>GSLSTNGDGCASSNENGEQVEHTASLPLPTPATVYNATSEETSNNCPVKDATASEKNEPEVQWTASTSVEQVRERSYQRALLLSDHRKDKDSDPDPENPEPTTTNECPSPDTSQNTCKSPSKMS</sequence>
<feature type="compositionally biased region" description="Polar residues" evidence="2">
    <location>
        <begin position="1"/>
        <end position="17"/>
    </location>
</feature>
<feature type="compositionally biased region" description="Low complexity" evidence="2">
    <location>
        <begin position="100"/>
        <end position="110"/>
    </location>
</feature>
<feature type="compositionally biased region" description="Polar residues" evidence="2">
    <location>
        <begin position="111"/>
        <end position="124"/>
    </location>
</feature>
<keyword evidence="1" id="KW-0156">Chromatin regulator</keyword>
<dbReference type="GO" id="GO:0070210">
    <property type="term" value="C:Rpd3L-Expanded complex"/>
    <property type="evidence" value="ECO:0007669"/>
    <property type="project" value="TreeGrafter"/>
</dbReference>
<dbReference type="PANTHER" id="PTHR46462:SF2">
    <property type="entry name" value="INACTIVE HISTONE-LYSINE N-METHYLTRANSFERASE 2E"/>
    <property type="match status" value="1"/>
</dbReference>
<protein>
    <submittedName>
        <fullName evidence="3">KMT2E isoform 4</fullName>
    </submittedName>
</protein>
<dbReference type="AlphaFoldDB" id="A0A2J8VL07"/>
<evidence type="ECO:0000313" key="3">
    <source>
        <dbReference type="EMBL" id="PNJ58213.1"/>
    </source>
</evidence>
<dbReference type="GO" id="GO:0006355">
    <property type="term" value="P:regulation of DNA-templated transcription"/>
    <property type="evidence" value="ECO:0007669"/>
    <property type="project" value="TreeGrafter"/>
</dbReference>
<dbReference type="GO" id="GO:0034967">
    <property type="term" value="C:Set3 complex"/>
    <property type="evidence" value="ECO:0007669"/>
    <property type="project" value="TreeGrafter"/>
</dbReference>
<dbReference type="PANTHER" id="PTHR46462">
    <property type="entry name" value="UPSET, ISOFORM A"/>
    <property type="match status" value="1"/>
</dbReference>
<gene>
    <name evidence="3" type="ORF">CR201_G0018070</name>
</gene>
<organism evidence="3">
    <name type="scientific">Pongo abelii</name>
    <name type="common">Sumatran orangutan</name>
    <name type="synonym">Pongo pygmaeus abelii</name>
    <dbReference type="NCBI Taxonomy" id="9601"/>
    <lineage>
        <taxon>Eukaryota</taxon>
        <taxon>Metazoa</taxon>
        <taxon>Chordata</taxon>
        <taxon>Craniata</taxon>
        <taxon>Vertebrata</taxon>
        <taxon>Euteleostomi</taxon>
        <taxon>Mammalia</taxon>
        <taxon>Eutheria</taxon>
        <taxon>Euarchontoglires</taxon>
        <taxon>Primates</taxon>
        <taxon>Haplorrhini</taxon>
        <taxon>Catarrhini</taxon>
        <taxon>Hominidae</taxon>
        <taxon>Pongo</taxon>
    </lineage>
</organism>
<comment type="caution">
    <text evidence="3">The sequence shown here is derived from an EMBL/GenBank/DDBJ whole genome shotgun (WGS) entry which is preliminary data.</text>
</comment>